<evidence type="ECO:0000256" key="5">
    <source>
        <dbReference type="ARBA" id="ARBA00022801"/>
    </source>
</evidence>
<evidence type="ECO:0000256" key="1">
    <source>
        <dbReference type="ARBA" id="ARBA00002663"/>
    </source>
</evidence>
<evidence type="ECO:0000256" key="4">
    <source>
        <dbReference type="ARBA" id="ARBA00022759"/>
    </source>
</evidence>
<proteinExistence type="predicted"/>
<keyword evidence="4" id="KW-0255">Endonuclease</keyword>
<dbReference type="PROSITE" id="PS00648">
    <property type="entry name" value="RIBONUCLEASE_P"/>
    <property type="match status" value="1"/>
</dbReference>
<gene>
    <name evidence="8" type="ORF">JOE61_002064</name>
</gene>
<name>A0ABS2MAP7_9ACTN</name>
<keyword evidence="9" id="KW-1185">Reference proteome</keyword>
<keyword evidence="5 8" id="KW-0378">Hydrolase</keyword>
<dbReference type="InterPro" id="IPR014721">
    <property type="entry name" value="Ribsml_uS5_D2-typ_fold_subgr"/>
</dbReference>
<dbReference type="EC" id="3.1.26.5" evidence="7"/>
<evidence type="ECO:0000313" key="8">
    <source>
        <dbReference type="EMBL" id="MBM7508250.1"/>
    </source>
</evidence>
<dbReference type="EMBL" id="JAFBBZ010000001">
    <property type="protein sequence ID" value="MBM7508250.1"/>
    <property type="molecule type" value="Genomic_DNA"/>
</dbReference>
<dbReference type="InterPro" id="IPR000100">
    <property type="entry name" value="RNase_P"/>
</dbReference>
<protein>
    <recommendedName>
        <fullName evidence="7">Ribonuclease P protein component</fullName>
        <ecNumber evidence="7">3.1.26.5</ecNumber>
    </recommendedName>
</protein>
<evidence type="ECO:0000256" key="2">
    <source>
        <dbReference type="ARBA" id="ARBA00022694"/>
    </source>
</evidence>
<sequence>MAHLLVGDDDVVRIGFVVSKAVGNAVVRNRVKRRLRHLAREHVSTLPGSAVLVVRALPAAAQASYAELGTDLDRCLQRVRP</sequence>
<organism evidence="8 9">
    <name type="scientific">Nocardioides salarius</name>
    <dbReference type="NCBI Taxonomy" id="374513"/>
    <lineage>
        <taxon>Bacteria</taxon>
        <taxon>Bacillati</taxon>
        <taxon>Actinomycetota</taxon>
        <taxon>Actinomycetes</taxon>
        <taxon>Propionibacteriales</taxon>
        <taxon>Nocardioidaceae</taxon>
        <taxon>Nocardioides</taxon>
    </lineage>
</organism>
<reference evidence="8 9" key="1">
    <citation type="submission" date="2021-01" db="EMBL/GenBank/DDBJ databases">
        <title>Sequencing the genomes of 1000 actinobacteria strains.</title>
        <authorList>
            <person name="Klenk H.-P."/>
        </authorList>
    </citation>
    <scope>NUCLEOTIDE SEQUENCE [LARGE SCALE GENOMIC DNA]</scope>
    <source>
        <strain evidence="8 9">DSM 18239</strain>
    </source>
</reference>
<keyword evidence="3" id="KW-0540">Nuclease</keyword>
<dbReference type="PANTHER" id="PTHR33992:SF1">
    <property type="entry name" value="RIBONUCLEASE P PROTEIN COMPONENT"/>
    <property type="match status" value="1"/>
</dbReference>
<dbReference type="PANTHER" id="PTHR33992">
    <property type="entry name" value="RIBONUCLEASE P PROTEIN COMPONENT"/>
    <property type="match status" value="1"/>
</dbReference>
<dbReference type="InterPro" id="IPR020568">
    <property type="entry name" value="Ribosomal_Su5_D2-typ_SF"/>
</dbReference>
<evidence type="ECO:0000256" key="7">
    <source>
        <dbReference type="NCBIfam" id="TIGR00188"/>
    </source>
</evidence>
<accession>A0ABS2MAP7</accession>
<comment type="function">
    <text evidence="1">RNaseP catalyzes the removal of the 5'-leader sequence from pre-tRNA to produce the mature 5'-terminus. It can also cleave other RNA substrates such as 4.5S RNA. The protein component plays an auxiliary but essential role in vivo by binding to the 5'-leader sequence and broadening the substrate specificity of the ribozyme.</text>
</comment>
<keyword evidence="6" id="KW-0694">RNA-binding</keyword>
<comment type="caution">
    <text evidence="8">The sequence shown here is derived from an EMBL/GenBank/DDBJ whole genome shotgun (WGS) entry which is preliminary data.</text>
</comment>
<evidence type="ECO:0000313" key="9">
    <source>
        <dbReference type="Proteomes" id="UP000732378"/>
    </source>
</evidence>
<dbReference type="Gene3D" id="3.30.230.10">
    <property type="match status" value="1"/>
</dbReference>
<evidence type="ECO:0000256" key="6">
    <source>
        <dbReference type="ARBA" id="ARBA00022884"/>
    </source>
</evidence>
<evidence type="ECO:0000256" key="3">
    <source>
        <dbReference type="ARBA" id="ARBA00022722"/>
    </source>
</evidence>
<dbReference type="Pfam" id="PF00825">
    <property type="entry name" value="Ribonuclease_P"/>
    <property type="match status" value="1"/>
</dbReference>
<dbReference type="NCBIfam" id="TIGR00188">
    <property type="entry name" value="rnpA"/>
    <property type="match status" value="1"/>
</dbReference>
<keyword evidence="2" id="KW-0819">tRNA processing</keyword>
<dbReference type="SUPFAM" id="SSF54211">
    <property type="entry name" value="Ribosomal protein S5 domain 2-like"/>
    <property type="match status" value="1"/>
</dbReference>
<dbReference type="GO" id="GO:0004526">
    <property type="term" value="F:ribonuclease P activity"/>
    <property type="evidence" value="ECO:0007669"/>
    <property type="project" value="UniProtKB-EC"/>
</dbReference>
<dbReference type="Proteomes" id="UP000732378">
    <property type="component" value="Unassembled WGS sequence"/>
</dbReference>
<dbReference type="InterPro" id="IPR020539">
    <property type="entry name" value="RNase_P_CS"/>
</dbReference>